<evidence type="ECO:0000313" key="2">
    <source>
        <dbReference type="Proteomes" id="UP000824232"/>
    </source>
</evidence>
<organism evidence="1 2">
    <name type="scientific">Candidatus Onthousia excrementipullorum</name>
    <dbReference type="NCBI Taxonomy" id="2840884"/>
    <lineage>
        <taxon>Bacteria</taxon>
        <taxon>Bacillati</taxon>
        <taxon>Bacillota</taxon>
        <taxon>Bacilli</taxon>
        <taxon>Candidatus Onthousia</taxon>
    </lineage>
</organism>
<dbReference type="GO" id="GO:0016746">
    <property type="term" value="F:acyltransferase activity"/>
    <property type="evidence" value="ECO:0007669"/>
    <property type="project" value="InterPro"/>
</dbReference>
<name>A0A9D1DUB7_9FIRM</name>
<dbReference type="Proteomes" id="UP000824232">
    <property type="component" value="Unassembled WGS sequence"/>
</dbReference>
<sequence>MILNFRNVYLDNASTVCGPYEAKGPLSKNFDKKYTEDLYCKEKSFEKAEIRLLEDSIKILLKKTKLTSKDIDLVIAGDLLNQIASSCYGALNLKSPFLGIYTACATSIEGMLIGSTFIDSGKVNNALVSCSSHNMSSEKQFRNPTEYGSPKPETATFTATGGASVLLSNKPSRIRVVNGLIGTIIDYNQKDAFNMGAAMAGSAADTLYKYLTETNTKASDYDLILTGDLGKYGKEILKDLMLNEYNIDISKNYNDCGTMLYDLEEQKEVMAGGSGPVCSALVNYSTIIKGLMENKYKKVLLIATGALFSPIMLYQKENILSIANLICLEAI</sequence>
<proteinExistence type="predicted"/>
<reference evidence="1" key="2">
    <citation type="journal article" date="2021" name="PeerJ">
        <title>Extensive microbial diversity within the chicken gut microbiome revealed by metagenomics and culture.</title>
        <authorList>
            <person name="Gilroy R."/>
            <person name="Ravi A."/>
            <person name="Getino M."/>
            <person name="Pursley I."/>
            <person name="Horton D.L."/>
            <person name="Alikhan N.F."/>
            <person name="Baker D."/>
            <person name="Gharbi K."/>
            <person name="Hall N."/>
            <person name="Watson M."/>
            <person name="Adriaenssens E.M."/>
            <person name="Foster-Nyarko E."/>
            <person name="Jarju S."/>
            <person name="Secka A."/>
            <person name="Antonio M."/>
            <person name="Oren A."/>
            <person name="Chaudhuri R.R."/>
            <person name="La Ragione R."/>
            <person name="Hildebrand F."/>
            <person name="Pallen M.J."/>
        </authorList>
    </citation>
    <scope>NUCLEOTIDE SEQUENCE</scope>
    <source>
        <strain evidence="1">CHK184-20233</strain>
    </source>
</reference>
<dbReference type="EMBL" id="DVHC01000036">
    <property type="protein sequence ID" value="HIR59098.1"/>
    <property type="molecule type" value="Genomic_DNA"/>
</dbReference>
<comment type="caution">
    <text evidence="1">The sequence shown here is derived from an EMBL/GenBank/DDBJ whole genome shotgun (WGS) entry which is preliminary data.</text>
</comment>
<dbReference type="Gene3D" id="3.40.47.40">
    <property type="entry name" value="Stage V sporulation protein AD"/>
    <property type="match status" value="1"/>
</dbReference>
<dbReference type="InterPro" id="IPR038369">
    <property type="entry name" value="SpoVAD_sf"/>
</dbReference>
<gene>
    <name evidence="1" type="ORF">IAB38_03525</name>
</gene>
<dbReference type="SUPFAM" id="SSF53901">
    <property type="entry name" value="Thiolase-like"/>
    <property type="match status" value="1"/>
</dbReference>
<dbReference type="AlphaFoldDB" id="A0A9D1DUB7"/>
<reference evidence="1" key="1">
    <citation type="submission" date="2020-10" db="EMBL/GenBank/DDBJ databases">
        <authorList>
            <person name="Gilroy R."/>
        </authorList>
    </citation>
    <scope>NUCLEOTIDE SEQUENCE</scope>
    <source>
        <strain evidence="1">CHK184-20233</strain>
    </source>
</reference>
<protein>
    <submittedName>
        <fullName evidence="1">Stage V sporulation protein AD</fullName>
    </submittedName>
</protein>
<evidence type="ECO:0000313" key="1">
    <source>
        <dbReference type="EMBL" id="HIR59098.1"/>
    </source>
</evidence>
<dbReference type="InterPro" id="IPR010894">
    <property type="entry name" value="SpoVAD"/>
</dbReference>
<dbReference type="Pfam" id="PF07451">
    <property type="entry name" value="SpoVAD"/>
    <property type="match status" value="1"/>
</dbReference>
<accession>A0A9D1DUB7</accession>
<dbReference type="InterPro" id="IPR016039">
    <property type="entry name" value="Thiolase-like"/>
</dbReference>